<protein>
    <submittedName>
        <fullName evidence="1">Uncharacterized protein</fullName>
    </submittedName>
</protein>
<sequence>MVKNTEILEKFERELLAQSRLTHGQALAIVEGLRQEAVALGVWPPKNPLEGIEVDIEVARILNSCLKSC</sequence>
<comment type="caution">
    <text evidence="1">The sequence shown here is derived from an EMBL/GenBank/DDBJ whole genome shotgun (WGS) entry which is preliminary data.</text>
</comment>
<gene>
    <name evidence="1" type="ORF">HY768_08770</name>
</gene>
<evidence type="ECO:0000313" key="1">
    <source>
        <dbReference type="EMBL" id="MBI4727294.1"/>
    </source>
</evidence>
<reference evidence="1" key="1">
    <citation type="submission" date="2020-07" db="EMBL/GenBank/DDBJ databases">
        <title>Huge and variable diversity of episymbiotic CPR bacteria and DPANN archaea in groundwater ecosystems.</title>
        <authorList>
            <person name="He C.Y."/>
            <person name="Keren R."/>
            <person name="Whittaker M."/>
            <person name="Farag I.F."/>
            <person name="Doudna J."/>
            <person name="Cate J.H.D."/>
            <person name="Banfield J.F."/>
        </authorList>
    </citation>
    <scope>NUCLEOTIDE SEQUENCE</scope>
    <source>
        <strain evidence="1">NC_groundwater_1520_Pr4_B-0.1um_53_5</strain>
    </source>
</reference>
<name>A0A933MK37_UNCT6</name>
<accession>A0A933MK37</accession>
<evidence type="ECO:0000313" key="2">
    <source>
        <dbReference type="Proteomes" id="UP000736328"/>
    </source>
</evidence>
<dbReference type="EMBL" id="JACQXR010000114">
    <property type="protein sequence ID" value="MBI4727294.1"/>
    <property type="molecule type" value="Genomic_DNA"/>
</dbReference>
<proteinExistence type="predicted"/>
<dbReference type="Proteomes" id="UP000736328">
    <property type="component" value="Unassembled WGS sequence"/>
</dbReference>
<organism evidence="1 2">
    <name type="scientific">candidate division TA06 bacterium</name>
    <dbReference type="NCBI Taxonomy" id="2250710"/>
    <lineage>
        <taxon>Bacteria</taxon>
        <taxon>Bacteria division TA06</taxon>
    </lineage>
</organism>
<dbReference type="AlphaFoldDB" id="A0A933MK37"/>